<reference evidence="8" key="2">
    <citation type="submission" date="2022-08" db="UniProtKB">
        <authorList>
            <consortium name="EnsemblMetazoa"/>
        </authorList>
    </citation>
    <scope>IDENTIFICATION</scope>
    <source>
        <strain evidence="8">STECLA/ALBI9_A</strain>
    </source>
</reference>
<evidence type="ECO:0000256" key="2">
    <source>
        <dbReference type="ARBA" id="ARBA00005677"/>
    </source>
</evidence>
<dbReference type="EnsemblMetazoa" id="AALB008968-RA">
    <property type="protein sequence ID" value="AALB008968-PA"/>
    <property type="gene ID" value="AALB008968"/>
</dbReference>
<dbReference type="GO" id="GO:0003735">
    <property type="term" value="F:structural constituent of ribosome"/>
    <property type="evidence" value="ECO:0007669"/>
    <property type="project" value="InterPro"/>
</dbReference>
<dbReference type="VEuPathDB" id="VectorBase:AALB20_030069"/>
<dbReference type="PANTHER" id="PTHR13477">
    <property type="entry name" value="MITOCHONDRIAL 39S RIBOSOMAL PROTEIN L49"/>
    <property type="match status" value="1"/>
</dbReference>
<name>A0A182FQZ5_ANOAL</name>
<keyword evidence="3" id="KW-0689">Ribosomal protein</keyword>
<evidence type="ECO:0000256" key="1">
    <source>
        <dbReference type="ARBA" id="ARBA00004173"/>
    </source>
</evidence>
<dbReference type="GO" id="GO:0005762">
    <property type="term" value="C:mitochondrial large ribosomal subunit"/>
    <property type="evidence" value="ECO:0007669"/>
    <property type="project" value="TreeGrafter"/>
</dbReference>
<dbReference type="STRING" id="7167.A0A182FQZ5"/>
<keyword evidence="9" id="KW-1185">Reference proteome</keyword>
<dbReference type="FunFam" id="3.30.780.10:FF:000009">
    <property type="entry name" value="39S ribosomal protein L49, mitochondrial"/>
    <property type="match status" value="1"/>
</dbReference>
<organism evidence="8 9">
    <name type="scientific">Anopheles albimanus</name>
    <name type="common">New world malaria mosquito</name>
    <dbReference type="NCBI Taxonomy" id="7167"/>
    <lineage>
        <taxon>Eukaryota</taxon>
        <taxon>Metazoa</taxon>
        <taxon>Ecdysozoa</taxon>
        <taxon>Arthropoda</taxon>
        <taxon>Hexapoda</taxon>
        <taxon>Insecta</taxon>
        <taxon>Pterygota</taxon>
        <taxon>Neoptera</taxon>
        <taxon>Endopterygota</taxon>
        <taxon>Diptera</taxon>
        <taxon>Nematocera</taxon>
        <taxon>Culicoidea</taxon>
        <taxon>Culicidae</taxon>
        <taxon>Anophelinae</taxon>
        <taxon>Anopheles</taxon>
    </lineage>
</organism>
<dbReference type="CTD" id="740"/>
<keyword evidence="4" id="KW-0496">Mitochondrion</keyword>
<reference evidence="8 9" key="1">
    <citation type="journal article" date="2017" name="G3 (Bethesda)">
        <title>The Physical Genome Mapping of Anopheles albimanus Corrected Scaffold Misassemblies and Identified Interarm Rearrangements in Genus Anopheles.</title>
        <authorList>
            <person name="Artemov G.N."/>
            <person name="Peery A.N."/>
            <person name="Jiang X."/>
            <person name="Tu Z."/>
            <person name="Stegniy V.N."/>
            <person name="Sharakhova M.V."/>
            <person name="Sharakhov I.V."/>
        </authorList>
    </citation>
    <scope>NUCLEOTIDE SEQUENCE [LARGE SCALE GENOMIC DNA]</scope>
    <source>
        <strain evidence="8 9">ALBI9_A</strain>
    </source>
</reference>
<dbReference type="Gene3D" id="3.30.780.10">
    <property type="entry name" value="SUI1-like domain"/>
    <property type="match status" value="1"/>
</dbReference>
<comment type="similarity">
    <text evidence="2">Belongs to the mitochondrion-specific ribosomal protein mL49 family.</text>
</comment>
<evidence type="ECO:0000313" key="9">
    <source>
        <dbReference type="Proteomes" id="UP000069272"/>
    </source>
</evidence>
<evidence type="ECO:0000256" key="5">
    <source>
        <dbReference type="ARBA" id="ARBA00023274"/>
    </source>
</evidence>
<dbReference type="VEuPathDB" id="VectorBase:AALB008968"/>
<sequence>MALRMVLGKTFGLKQVIPLAIPSSRQLPHNSAIHTQPIRLSSFRSSEPVGDIDQFPEVEVVRNPPEWKYVERILAPRTVPRPTSKESYPSGWKPANPQPGLKYTVLRTKNHMLPVYLQRAFRGQRRITVIRRVEGDIWLLEAELRYLIEKQLNRPIITRVNEMTGQIAFKGDHVAVVEKFLLDKGL</sequence>
<evidence type="ECO:0000256" key="7">
    <source>
        <dbReference type="ARBA" id="ARBA00035545"/>
    </source>
</evidence>
<dbReference type="KEGG" id="aali:118456407"/>
<protein>
    <recommendedName>
        <fullName evidence="6">Large ribosomal subunit protein mL49</fullName>
    </recommendedName>
    <alternativeName>
        <fullName evidence="7">39S ribosomal protein L49, mitochondrial</fullName>
    </alternativeName>
</protein>
<dbReference type="GeneID" id="118456407"/>
<proteinExistence type="inferred from homology"/>
<keyword evidence="5" id="KW-0687">Ribonucleoprotein</keyword>
<dbReference type="GO" id="GO:0006412">
    <property type="term" value="P:translation"/>
    <property type="evidence" value="ECO:0007669"/>
    <property type="project" value="InterPro"/>
</dbReference>
<dbReference type="OrthoDB" id="19439at2759"/>
<evidence type="ECO:0000256" key="4">
    <source>
        <dbReference type="ARBA" id="ARBA00023128"/>
    </source>
</evidence>
<dbReference type="AlphaFoldDB" id="A0A182FQZ5"/>
<dbReference type="InterPro" id="IPR007740">
    <property type="entry name" value="Ribosomal_mL49"/>
</dbReference>
<accession>A0A182FQZ5</accession>
<dbReference type="RefSeq" id="XP_035773013.1">
    <property type="nucleotide sequence ID" value="XM_035917120.1"/>
</dbReference>
<dbReference type="Proteomes" id="UP000069272">
    <property type="component" value="Chromosome 2R"/>
</dbReference>
<evidence type="ECO:0000313" key="8">
    <source>
        <dbReference type="EnsemblMetazoa" id="AALB008968-PA"/>
    </source>
</evidence>
<evidence type="ECO:0000256" key="3">
    <source>
        <dbReference type="ARBA" id="ARBA00022980"/>
    </source>
</evidence>
<evidence type="ECO:0000256" key="6">
    <source>
        <dbReference type="ARBA" id="ARBA00035191"/>
    </source>
</evidence>
<comment type="subcellular location">
    <subcellularLocation>
        <location evidence="1">Mitochondrion</location>
    </subcellularLocation>
</comment>
<dbReference type="PANTHER" id="PTHR13477:SF0">
    <property type="entry name" value="LARGE RIBOSOMAL SUBUNIT PROTEIN ML49"/>
    <property type="match status" value="1"/>
</dbReference>
<dbReference type="Pfam" id="PF05046">
    <property type="entry name" value="Img2"/>
    <property type="match status" value="1"/>
</dbReference>